<reference evidence="1" key="1">
    <citation type="submission" date="2020-09" db="EMBL/GenBank/DDBJ databases">
        <title>Genome-Enabled Discovery of Anthraquinone Biosynthesis in Senna tora.</title>
        <authorList>
            <person name="Kang S.-H."/>
            <person name="Pandey R.P."/>
            <person name="Lee C.-M."/>
            <person name="Sim J.-S."/>
            <person name="Jeong J.-T."/>
            <person name="Choi B.-S."/>
            <person name="Jung M."/>
            <person name="Ginzburg D."/>
            <person name="Zhao K."/>
            <person name="Won S.Y."/>
            <person name="Oh T.-J."/>
            <person name="Yu Y."/>
            <person name="Kim N.-H."/>
            <person name="Lee O.R."/>
            <person name="Lee T.-H."/>
            <person name="Bashyal P."/>
            <person name="Kim T.-S."/>
            <person name="Lee W.-H."/>
            <person name="Kawkins C."/>
            <person name="Kim C.-K."/>
            <person name="Kim J.S."/>
            <person name="Ahn B.O."/>
            <person name="Rhee S.Y."/>
            <person name="Sohng J.K."/>
        </authorList>
    </citation>
    <scope>NUCLEOTIDE SEQUENCE</scope>
    <source>
        <tissue evidence="1">Leaf</tissue>
    </source>
</reference>
<dbReference type="Proteomes" id="UP000634136">
    <property type="component" value="Unassembled WGS sequence"/>
</dbReference>
<evidence type="ECO:0000313" key="2">
    <source>
        <dbReference type="Proteomes" id="UP000634136"/>
    </source>
</evidence>
<keyword evidence="2" id="KW-1185">Reference proteome</keyword>
<dbReference type="AlphaFoldDB" id="A0A834TF90"/>
<dbReference type="EMBL" id="JAAIUW010000008">
    <property type="protein sequence ID" value="KAF7821078.1"/>
    <property type="molecule type" value="Genomic_DNA"/>
</dbReference>
<organism evidence="1 2">
    <name type="scientific">Senna tora</name>
    <dbReference type="NCBI Taxonomy" id="362788"/>
    <lineage>
        <taxon>Eukaryota</taxon>
        <taxon>Viridiplantae</taxon>
        <taxon>Streptophyta</taxon>
        <taxon>Embryophyta</taxon>
        <taxon>Tracheophyta</taxon>
        <taxon>Spermatophyta</taxon>
        <taxon>Magnoliopsida</taxon>
        <taxon>eudicotyledons</taxon>
        <taxon>Gunneridae</taxon>
        <taxon>Pentapetalae</taxon>
        <taxon>rosids</taxon>
        <taxon>fabids</taxon>
        <taxon>Fabales</taxon>
        <taxon>Fabaceae</taxon>
        <taxon>Caesalpinioideae</taxon>
        <taxon>Cassia clade</taxon>
        <taxon>Senna</taxon>
    </lineage>
</organism>
<name>A0A834TF90_9FABA</name>
<accession>A0A834TF90</accession>
<evidence type="ECO:0000313" key="1">
    <source>
        <dbReference type="EMBL" id="KAF7821078.1"/>
    </source>
</evidence>
<proteinExistence type="predicted"/>
<gene>
    <name evidence="1" type="ORF">G2W53_026533</name>
</gene>
<sequence>MNSAVVGRRRRSAVGRCDR</sequence>
<comment type="caution">
    <text evidence="1">The sequence shown here is derived from an EMBL/GenBank/DDBJ whole genome shotgun (WGS) entry which is preliminary data.</text>
</comment>
<protein>
    <submittedName>
        <fullName evidence="1">Uncharacterized protein</fullName>
    </submittedName>
</protein>